<dbReference type="EMBL" id="JACNJN010000160">
    <property type="protein sequence ID" value="MBC8336417.1"/>
    <property type="molecule type" value="Genomic_DNA"/>
</dbReference>
<evidence type="ECO:0000256" key="1">
    <source>
        <dbReference type="SAM" id="SignalP"/>
    </source>
</evidence>
<keyword evidence="1" id="KW-0732">Signal</keyword>
<sequence>MLKFTLISTISLYLASSFFAPMLGSQNVNHEKSLAKEEGAFGNIELSSSPQNNLFRRAFLDRPLAKSGKKTQSRQYAFNNPAGCNAVRPSSSREEMLAKVQEELGATLNLEEKRITYIWNGRMGLLIETADDPFVYEFGINRHYP</sequence>
<feature type="chain" id="PRO_5035200895" evidence="1">
    <location>
        <begin position="21"/>
        <end position="145"/>
    </location>
</feature>
<dbReference type="Proteomes" id="UP000614469">
    <property type="component" value="Unassembled WGS sequence"/>
</dbReference>
<name>A0A8J6TKA5_9CHLR</name>
<reference evidence="2 3" key="1">
    <citation type="submission" date="2020-08" db="EMBL/GenBank/DDBJ databases">
        <title>Bridging the membrane lipid divide: bacteria of the FCB group superphylum have the potential to synthesize archaeal ether lipids.</title>
        <authorList>
            <person name="Villanueva L."/>
            <person name="Von Meijenfeldt F.A.B."/>
            <person name="Westbye A.B."/>
            <person name="Yadav S."/>
            <person name="Hopmans E.C."/>
            <person name="Dutilh B.E."/>
            <person name="Sinninghe Damste J.S."/>
        </authorList>
    </citation>
    <scope>NUCLEOTIDE SEQUENCE [LARGE SCALE GENOMIC DNA]</scope>
    <source>
        <strain evidence="2">NIOZ-UU36</strain>
    </source>
</reference>
<comment type="caution">
    <text evidence="2">The sequence shown here is derived from an EMBL/GenBank/DDBJ whole genome shotgun (WGS) entry which is preliminary data.</text>
</comment>
<dbReference type="AlphaFoldDB" id="A0A8J6TKA5"/>
<organism evidence="2 3">
    <name type="scientific">Candidatus Desulfolinea nitratireducens</name>
    <dbReference type="NCBI Taxonomy" id="2841698"/>
    <lineage>
        <taxon>Bacteria</taxon>
        <taxon>Bacillati</taxon>
        <taxon>Chloroflexota</taxon>
        <taxon>Anaerolineae</taxon>
        <taxon>Anaerolineales</taxon>
        <taxon>Anaerolineales incertae sedis</taxon>
        <taxon>Candidatus Desulfolinea</taxon>
    </lineage>
</organism>
<evidence type="ECO:0000313" key="3">
    <source>
        <dbReference type="Proteomes" id="UP000614469"/>
    </source>
</evidence>
<evidence type="ECO:0000313" key="2">
    <source>
        <dbReference type="EMBL" id="MBC8336417.1"/>
    </source>
</evidence>
<proteinExistence type="predicted"/>
<gene>
    <name evidence="2" type="ORF">H8E29_14220</name>
</gene>
<accession>A0A8J6TKA5</accession>
<feature type="signal peptide" evidence="1">
    <location>
        <begin position="1"/>
        <end position="20"/>
    </location>
</feature>
<protein>
    <submittedName>
        <fullName evidence="2">Uncharacterized protein</fullName>
    </submittedName>
</protein>